<evidence type="ECO:0000313" key="3">
    <source>
        <dbReference type="Proteomes" id="UP000253153"/>
    </source>
</evidence>
<feature type="region of interest" description="Disordered" evidence="1">
    <location>
        <begin position="1"/>
        <end position="25"/>
    </location>
</feature>
<accession>A0A366QLG8</accession>
<name>A0A366QLG8_9HYPO</name>
<organism evidence="2 3">
    <name type="scientific">Fusarium coffeatum</name>
    <dbReference type="NCBI Taxonomy" id="231269"/>
    <lineage>
        <taxon>Eukaryota</taxon>
        <taxon>Fungi</taxon>
        <taxon>Dikarya</taxon>
        <taxon>Ascomycota</taxon>
        <taxon>Pezizomycotina</taxon>
        <taxon>Sordariomycetes</taxon>
        <taxon>Hypocreomycetidae</taxon>
        <taxon>Hypocreales</taxon>
        <taxon>Nectriaceae</taxon>
        <taxon>Fusarium</taxon>
        <taxon>Fusarium incarnatum-equiseti species complex</taxon>
    </lineage>
</organism>
<keyword evidence="3" id="KW-1185">Reference proteome</keyword>
<feature type="region of interest" description="Disordered" evidence="1">
    <location>
        <begin position="55"/>
        <end position="106"/>
    </location>
</feature>
<protein>
    <submittedName>
        <fullName evidence="2">Uncharacterized protein</fullName>
    </submittedName>
</protein>
<reference evidence="2 3" key="1">
    <citation type="submission" date="2018-06" db="EMBL/GenBank/DDBJ databases">
        <title>Fusarium incarnatum-equiseti species complex species 28.</title>
        <authorList>
            <person name="Gardiner D.M."/>
        </authorList>
    </citation>
    <scope>NUCLEOTIDE SEQUENCE [LARGE SCALE GENOMIC DNA]</scope>
    <source>
        <strain evidence="2 3">FIESC_28</strain>
    </source>
</reference>
<dbReference type="Proteomes" id="UP000253153">
    <property type="component" value="Unassembled WGS sequence"/>
</dbReference>
<dbReference type="AlphaFoldDB" id="A0A366QLG8"/>
<dbReference type="OrthoDB" id="10530129at2759"/>
<evidence type="ECO:0000256" key="1">
    <source>
        <dbReference type="SAM" id="MobiDB-lite"/>
    </source>
</evidence>
<proteinExistence type="predicted"/>
<feature type="compositionally biased region" description="Basic residues" evidence="1">
    <location>
        <begin position="61"/>
        <end position="77"/>
    </location>
</feature>
<sequence length="106" mass="11710">MAPNSQSITIAGGHPLFPPGDRSVPANHVRIVSGGALWCPPGTVLSVASTDVILRPGAEKQKKKKKKKSKKARKAEKKKAEEEKKEETEEKKKDEPEEDKPEKKEE</sequence>
<feature type="compositionally biased region" description="Basic and acidic residues" evidence="1">
    <location>
        <begin position="78"/>
        <end position="106"/>
    </location>
</feature>
<gene>
    <name evidence="2" type="ORF">FIESC28_11296</name>
</gene>
<comment type="caution">
    <text evidence="2">The sequence shown here is derived from an EMBL/GenBank/DDBJ whole genome shotgun (WGS) entry which is preliminary data.</text>
</comment>
<dbReference type="GeneID" id="42000718"/>
<dbReference type="RefSeq" id="XP_031010512.1">
    <property type="nucleotide sequence ID" value="XM_031165422.1"/>
</dbReference>
<dbReference type="EMBL" id="QKXC01000370">
    <property type="protein sequence ID" value="RBR05781.1"/>
    <property type="molecule type" value="Genomic_DNA"/>
</dbReference>
<evidence type="ECO:0000313" key="2">
    <source>
        <dbReference type="EMBL" id="RBR05781.1"/>
    </source>
</evidence>